<protein>
    <recommendedName>
        <fullName evidence="2">Aminotransferase class III-fold pyridoxal phosphate-dependent enzyme</fullName>
    </recommendedName>
</protein>
<reference evidence="1" key="1">
    <citation type="submission" date="2018-05" db="EMBL/GenBank/DDBJ databases">
        <authorList>
            <person name="Lanie J.A."/>
            <person name="Ng W.-L."/>
            <person name="Kazmierczak K.M."/>
            <person name="Andrzejewski T.M."/>
            <person name="Davidsen T.M."/>
            <person name="Wayne K.J."/>
            <person name="Tettelin H."/>
            <person name="Glass J.I."/>
            <person name="Rusch D."/>
            <person name="Podicherti R."/>
            <person name="Tsui H.-C.T."/>
            <person name="Winkler M.E."/>
        </authorList>
    </citation>
    <scope>NUCLEOTIDE SEQUENCE</scope>
</reference>
<dbReference type="SUPFAM" id="SSF53383">
    <property type="entry name" value="PLP-dependent transferases"/>
    <property type="match status" value="1"/>
</dbReference>
<accession>A0A382HXR5</accession>
<organism evidence="1">
    <name type="scientific">marine metagenome</name>
    <dbReference type="NCBI Taxonomy" id="408172"/>
    <lineage>
        <taxon>unclassified sequences</taxon>
        <taxon>metagenomes</taxon>
        <taxon>ecological metagenomes</taxon>
    </lineage>
</organism>
<dbReference type="InterPro" id="IPR015422">
    <property type="entry name" value="PyrdxlP-dep_Trfase_small"/>
</dbReference>
<dbReference type="EMBL" id="UINC01063863">
    <property type="protein sequence ID" value="SVB91945.1"/>
    <property type="molecule type" value="Genomic_DNA"/>
</dbReference>
<dbReference type="InterPro" id="IPR015424">
    <property type="entry name" value="PyrdxlP-dep_Trfase"/>
</dbReference>
<evidence type="ECO:0008006" key="2">
    <source>
        <dbReference type="Google" id="ProtNLM"/>
    </source>
</evidence>
<name>A0A382HXR5_9ZZZZ</name>
<dbReference type="Gene3D" id="3.90.1150.10">
    <property type="entry name" value="Aspartate Aminotransferase, domain 1"/>
    <property type="match status" value="1"/>
</dbReference>
<evidence type="ECO:0000313" key="1">
    <source>
        <dbReference type="EMBL" id="SVB91945.1"/>
    </source>
</evidence>
<sequence>MQRGAEVGRRCYEKGAWVRTIGDIVVMSPPLIVSEDQVTEIFDIIRASIREVD</sequence>
<dbReference type="AlphaFoldDB" id="A0A382HXR5"/>
<gene>
    <name evidence="1" type="ORF">METZ01_LOCUS244799</name>
</gene>
<proteinExistence type="predicted"/>